<dbReference type="AlphaFoldDB" id="A0AAD4V461"/>
<reference evidence="1 2" key="1">
    <citation type="journal article" date="2022" name="G3 (Bethesda)">
        <title>Whole-genome sequence and methylome profiling of the almond [Prunus dulcis (Mill.) D.A. Webb] cultivar 'Nonpareil'.</title>
        <authorList>
            <person name="D'Amico-Willman K.M."/>
            <person name="Ouma W.Z."/>
            <person name="Meulia T."/>
            <person name="Sideli G.M."/>
            <person name="Gradziel T.M."/>
            <person name="Fresnedo-Ramirez J."/>
        </authorList>
    </citation>
    <scope>NUCLEOTIDE SEQUENCE [LARGE SCALE GENOMIC DNA]</scope>
    <source>
        <strain evidence="1">Clone GOH B32 T37-40</strain>
    </source>
</reference>
<dbReference type="Proteomes" id="UP001054821">
    <property type="component" value="Chromosome 7"/>
</dbReference>
<organism evidence="1 2">
    <name type="scientific">Prunus dulcis</name>
    <name type="common">Almond</name>
    <name type="synonym">Amygdalus dulcis</name>
    <dbReference type="NCBI Taxonomy" id="3755"/>
    <lineage>
        <taxon>Eukaryota</taxon>
        <taxon>Viridiplantae</taxon>
        <taxon>Streptophyta</taxon>
        <taxon>Embryophyta</taxon>
        <taxon>Tracheophyta</taxon>
        <taxon>Spermatophyta</taxon>
        <taxon>Magnoliopsida</taxon>
        <taxon>eudicotyledons</taxon>
        <taxon>Gunneridae</taxon>
        <taxon>Pentapetalae</taxon>
        <taxon>rosids</taxon>
        <taxon>fabids</taxon>
        <taxon>Rosales</taxon>
        <taxon>Rosaceae</taxon>
        <taxon>Amygdaloideae</taxon>
        <taxon>Amygdaleae</taxon>
        <taxon>Prunus</taxon>
    </lineage>
</organism>
<proteinExistence type="predicted"/>
<dbReference type="EMBL" id="JAJFAZ020000007">
    <property type="protein sequence ID" value="KAI5318134.1"/>
    <property type="molecule type" value="Genomic_DNA"/>
</dbReference>
<name>A0AAD4V461_PRUDU</name>
<protein>
    <submittedName>
        <fullName evidence="1">Uncharacterized protein</fullName>
    </submittedName>
</protein>
<comment type="caution">
    <text evidence="1">The sequence shown here is derived from an EMBL/GenBank/DDBJ whole genome shotgun (WGS) entry which is preliminary data.</text>
</comment>
<evidence type="ECO:0000313" key="1">
    <source>
        <dbReference type="EMBL" id="KAI5318134.1"/>
    </source>
</evidence>
<accession>A0AAD4V461</accession>
<gene>
    <name evidence="1" type="ORF">L3X38_037842</name>
</gene>
<keyword evidence="2" id="KW-1185">Reference proteome</keyword>
<sequence>MILNVKLKNHKKLETKRRCRNREEEEETLLCFHCFFTNHARLLESRRFEFESNSNSPTPNLFVMSSRLGGCLSSVFIKSLKSAVDDLSGLGLVSCLERARARAVLGAGSG</sequence>
<evidence type="ECO:0000313" key="2">
    <source>
        <dbReference type="Proteomes" id="UP001054821"/>
    </source>
</evidence>